<feature type="compositionally biased region" description="Basic and acidic residues" evidence="4">
    <location>
        <begin position="16"/>
        <end position="39"/>
    </location>
</feature>
<dbReference type="PROSITE" id="PS00028">
    <property type="entry name" value="ZINC_FINGER_C2H2_1"/>
    <property type="match status" value="1"/>
</dbReference>
<dbReference type="GO" id="GO:0016070">
    <property type="term" value="P:RNA metabolic process"/>
    <property type="evidence" value="ECO:0007669"/>
    <property type="project" value="UniProtKB-ARBA"/>
</dbReference>
<feature type="compositionally biased region" description="Polar residues" evidence="4">
    <location>
        <begin position="607"/>
        <end position="616"/>
    </location>
</feature>
<feature type="region of interest" description="Disordered" evidence="4">
    <location>
        <begin position="501"/>
        <end position="528"/>
    </location>
</feature>
<evidence type="ECO:0000256" key="3">
    <source>
        <dbReference type="ARBA" id="ARBA00023242"/>
    </source>
</evidence>
<accession>A0A8K0PEL4</accession>
<dbReference type="InterPro" id="IPR021933">
    <property type="entry name" value="SERRATE/Ars2_N"/>
</dbReference>
<feature type="region of interest" description="Disordered" evidence="4">
    <location>
        <begin position="587"/>
        <end position="626"/>
    </location>
</feature>
<comment type="subcellular location">
    <subcellularLocation>
        <location evidence="1">Nucleus</location>
    </subcellularLocation>
</comment>
<keyword evidence="7" id="KW-1185">Reference proteome</keyword>
<dbReference type="AlphaFoldDB" id="A0A8K0PEL4"/>
<proteinExistence type="inferred from homology"/>
<gene>
    <name evidence="6" type="ORF">KVT40_005826</name>
</gene>
<dbReference type="GO" id="GO:0031047">
    <property type="term" value="P:regulatory ncRNA-mediated gene silencing"/>
    <property type="evidence" value="ECO:0007669"/>
    <property type="project" value="UniProtKB-ARBA"/>
</dbReference>
<evidence type="ECO:0000256" key="4">
    <source>
        <dbReference type="SAM" id="MobiDB-lite"/>
    </source>
</evidence>
<evidence type="ECO:0000259" key="5">
    <source>
        <dbReference type="PROSITE" id="PS00028"/>
    </source>
</evidence>
<dbReference type="OrthoDB" id="342064at2759"/>
<dbReference type="Pfam" id="PF12066">
    <property type="entry name" value="SERRATE_Ars2_N"/>
    <property type="match status" value="1"/>
</dbReference>
<evidence type="ECO:0000256" key="1">
    <source>
        <dbReference type="ARBA" id="ARBA00004123"/>
    </source>
</evidence>
<sequence length="890" mass="99992">MDTFDAYIRSPPPRTEGFDRRANSRERERDPYRDNRRGQGMDYTSSRGQRRADGAVPLPQPGLTFTLPDRRRGGTRNRSRSPTQIDRYQPDRQRDDYYAGGRDRDGGRRRRSSPPPPSNIDRYIPGDESGMTRAIPLNRIRDPLVEASQVGFSYFSEWWRAEQDIKAAKERQKTGRRPEVPKDTPEEQRAKIQAAYDDYKLAWNAKMAKLFVYAHKNDNWFRERYDPEIKDPLRARIAEFRKGLYEFWERDIDAGVFDEFTMEGIYKSESNGVGGVVEREEGEASAAAEVLNVSDLLPAKGADLRDPVASLPTLLIKTITPAVSRAKIEEFCKEHLGEGEGGFKWLSLSDPNPGKKFHRLGWVMLNPPADGDNNDAPVRRNSDANGEVKEEGAMEEDTPRPQTTQEKALALINDKTIHDSEKGDFTVHVGIHRPSETTRKKALWDLFSAPERIEKDLGLAIRLVNKLDEDVGLPGALLKVEQRVDDLAGKGYLQPPIVPTKSVKTEQDDGDAEMEEGEEGEEVEDDVDDEDMLIKKKKLDLLVEYLRRVHNFCFFCVFETDSVHELSRKCMGGHLRRPRASLTTTAKEVAKASAAGDEFPNEKNDSTENGDGSASPNAGRKPQRMFGGKNQLQKAFNWVKTFEEKINQVLEPENADLRKMGGAPIEEALEQELNKFVKQEDAAKYRCKVPECTKLFKGVDFWRKHVEKRHPEWYAKTKEDLETINRYVLDPSRLAQGRNDAASNGHFPIQNAQIMGTPRNFSLNSGAQMGNGFMPQAPPGMFNPMMGQYPMTVANTWSMQPDGGVGPMRNGMRMNARGPAPYDRGGPRRNNGRLSPPGRGGMPGRGRVNFTEGGIGTFGGAQAVEGRTMKSYNDLDAANTGQQGGGELDY</sequence>
<name>A0A8K0PEL4_9PEZI</name>
<organism evidence="6 7">
    <name type="scientific">Elsinoe batatas</name>
    <dbReference type="NCBI Taxonomy" id="2601811"/>
    <lineage>
        <taxon>Eukaryota</taxon>
        <taxon>Fungi</taxon>
        <taxon>Dikarya</taxon>
        <taxon>Ascomycota</taxon>
        <taxon>Pezizomycotina</taxon>
        <taxon>Dothideomycetes</taxon>
        <taxon>Dothideomycetidae</taxon>
        <taxon>Myriangiales</taxon>
        <taxon>Elsinoaceae</taxon>
        <taxon>Elsinoe</taxon>
    </lineage>
</organism>
<dbReference type="PANTHER" id="PTHR13165:SF0">
    <property type="entry name" value="SERRATE RNA EFFECTOR MOLECULE HOMOLOG"/>
    <property type="match status" value="1"/>
</dbReference>
<dbReference type="InterPro" id="IPR025239">
    <property type="entry name" value="DUF4187"/>
</dbReference>
<keyword evidence="3" id="KW-0539">Nucleus</keyword>
<feature type="compositionally biased region" description="Acidic residues" evidence="4">
    <location>
        <begin position="508"/>
        <end position="528"/>
    </location>
</feature>
<dbReference type="Proteomes" id="UP000809789">
    <property type="component" value="Unassembled WGS sequence"/>
</dbReference>
<evidence type="ECO:0000313" key="7">
    <source>
        <dbReference type="Proteomes" id="UP000809789"/>
    </source>
</evidence>
<comment type="similarity">
    <text evidence="2">Belongs to the ARS2 family.</text>
</comment>
<feature type="region of interest" description="Disordered" evidence="4">
    <location>
        <begin position="368"/>
        <end position="403"/>
    </location>
</feature>
<dbReference type="Pfam" id="PF04959">
    <property type="entry name" value="ARS2"/>
    <property type="match status" value="1"/>
</dbReference>
<evidence type="ECO:0000256" key="2">
    <source>
        <dbReference type="ARBA" id="ARBA00005407"/>
    </source>
</evidence>
<feature type="domain" description="C2H2-type" evidence="5">
    <location>
        <begin position="687"/>
        <end position="710"/>
    </location>
</feature>
<dbReference type="Pfam" id="PF13821">
    <property type="entry name" value="DUF4187"/>
    <property type="match status" value="1"/>
</dbReference>
<dbReference type="InterPro" id="IPR039727">
    <property type="entry name" value="SE/Ars2"/>
</dbReference>
<feature type="compositionally biased region" description="Basic and acidic residues" evidence="4">
    <location>
        <begin position="377"/>
        <end position="392"/>
    </location>
</feature>
<dbReference type="PANTHER" id="PTHR13165">
    <property type="entry name" value="ARSENITE-RESISTANCE PROTEIN 2"/>
    <property type="match status" value="1"/>
</dbReference>
<protein>
    <recommendedName>
        <fullName evidence="5">C2H2-type domain-containing protein</fullName>
    </recommendedName>
</protein>
<dbReference type="InterPro" id="IPR007042">
    <property type="entry name" value="SERRATE/Ars2_C"/>
</dbReference>
<feature type="compositionally biased region" description="Basic and acidic residues" evidence="4">
    <location>
        <begin position="88"/>
        <end position="106"/>
    </location>
</feature>
<dbReference type="InterPro" id="IPR013087">
    <property type="entry name" value="Znf_C2H2_type"/>
</dbReference>
<comment type="caution">
    <text evidence="6">The sequence shown here is derived from an EMBL/GenBank/DDBJ whole genome shotgun (WGS) entry which is preliminary data.</text>
</comment>
<feature type="region of interest" description="Disordered" evidence="4">
    <location>
        <begin position="814"/>
        <end position="846"/>
    </location>
</feature>
<dbReference type="SMART" id="SM01173">
    <property type="entry name" value="DUF4187"/>
    <property type="match status" value="1"/>
</dbReference>
<dbReference type="GO" id="GO:0016604">
    <property type="term" value="C:nuclear body"/>
    <property type="evidence" value="ECO:0007669"/>
    <property type="project" value="TreeGrafter"/>
</dbReference>
<feature type="region of interest" description="Disordered" evidence="4">
    <location>
        <begin position="1"/>
        <end position="130"/>
    </location>
</feature>
<reference evidence="6" key="1">
    <citation type="submission" date="2021-07" db="EMBL/GenBank/DDBJ databases">
        <title>Elsinoe batatas strain:CRI-CJ2 Genome sequencing and assembly.</title>
        <authorList>
            <person name="Huang L."/>
        </authorList>
    </citation>
    <scope>NUCLEOTIDE SEQUENCE</scope>
    <source>
        <strain evidence="6">CRI-CJ2</strain>
    </source>
</reference>
<evidence type="ECO:0000313" key="6">
    <source>
        <dbReference type="EMBL" id="KAG8626881.1"/>
    </source>
</evidence>
<dbReference type="EMBL" id="JAESVG020000006">
    <property type="protein sequence ID" value="KAG8626881.1"/>
    <property type="molecule type" value="Genomic_DNA"/>
</dbReference>